<feature type="region of interest" description="Disordered" evidence="1">
    <location>
        <begin position="1"/>
        <end position="70"/>
    </location>
</feature>
<feature type="region of interest" description="Disordered" evidence="1">
    <location>
        <begin position="336"/>
        <end position="356"/>
    </location>
</feature>
<accession>A0ABV3G990</accession>
<keyword evidence="3" id="KW-1185">Reference proteome</keyword>
<feature type="compositionally biased region" description="Low complexity" evidence="1">
    <location>
        <begin position="547"/>
        <end position="564"/>
    </location>
</feature>
<dbReference type="EMBL" id="JBFALK010000002">
    <property type="protein sequence ID" value="MEV0968147.1"/>
    <property type="molecule type" value="Genomic_DNA"/>
</dbReference>
<dbReference type="Pfam" id="PF18944">
    <property type="entry name" value="DUF5691"/>
    <property type="match status" value="1"/>
</dbReference>
<feature type="compositionally biased region" description="Low complexity" evidence="1">
    <location>
        <begin position="27"/>
        <end position="43"/>
    </location>
</feature>
<gene>
    <name evidence="2" type="ORF">AB0I59_05895</name>
</gene>
<dbReference type="Proteomes" id="UP001551675">
    <property type="component" value="Unassembled WGS sequence"/>
</dbReference>
<evidence type="ECO:0000313" key="2">
    <source>
        <dbReference type="EMBL" id="MEV0968147.1"/>
    </source>
</evidence>
<name>A0ABV3G990_MICGL</name>
<evidence type="ECO:0000313" key="3">
    <source>
        <dbReference type="Proteomes" id="UP001551675"/>
    </source>
</evidence>
<protein>
    <submittedName>
        <fullName evidence="2">DUF5691 domain-containing protein</fullName>
    </submittedName>
</protein>
<feature type="compositionally biased region" description="Gly residues" evidence="1">
    <location>
        <begin position="44"/>
        <end position="55"/>
    </location>
</feature>
<feature type="compositionally biased region" description="Basic and acidic residues" evidence="1">
    <location>
        <begin position="336"/>
        <end position="349"/>
    </location>
</feature>
<comment type="caution">
    <text evidence="2">The sequence shown here is derived from an EMBL/GenBank/DDBJ whole genome shotgun (WGS) entry which is preliminary data.</text>
</comment>
<feature type="region of interest" description="Disordered" evidence="1">
    <location>
        <begin position="114"/>
        <end position="133"/>
    </location>
</feature>
<proteinExistence type="predicted"/>
<feature type="compositionally biased region" description="Basic and acidic residues" evidence="1">
    <location>
        <begin position="565"/>
        <end position="574"/>
    </location>
</feature>
<dbReference type="RefSeq" id="WP_358130476.1">
    <property type="nucleotide sequence ID" value="NZ_JBFALK010000002.1"/>
</dbReference>
<evidence type="ECO:0000256" key="1">
    <source>
        <dbReference type="SAM" id="MobiDB-lite"/>
    </source>
</evidence>
<feature type="region of interest" description="Disordered" evidence="1">
    <location>
        <begin position="532"/>
        <end position="590"/>
    </location>
</feature>
<sequence>MTTNRHGGDRATPSTATPELGGASAASVRDGVVPDGVVPDGVAPGAGDGGSGLAGESGWAEEPGGNGQDAATWEDLVSAALVGTDRRPVPGRPSVVPPVDLLEQAAVRVMRVRAGQRPHRGRPLSPAPPETRPLVTRTASDRLARILAGEQGRLLAEWLEIAAGSGVRVPARLIPKLLDLGARDQSIRGHLGVLAGARGRWLAGLNPGWSYLQAEPTDGYAGSTDVWEFGTSGDRRAYLAALRAADPTAARELLARGWSEETPEDRAAFTHLLAEGLTMADEPFLEEALDDRRREVRQAAADLLTRLPGSRLGTRMAERAGRLLTRGGDRLRAEAPKACDSRMERDGVRARPPAGTGQRGWWLQQVIAHTPLSFWTGRFGLSPVEITTMEVGDWAREVRMGWTRAAILQRDGVWARALIEVEPLTDLLAILPPAEQSRVAAEFVRHHPVDGQMIMMLGGIPRPWGTPLAKAVLEKIVNTSTAQPWNAGELARLAGERFDPAMYGLVARLSDLSEVREVSATLRFRYDMAGELAADGPGEGHTAETVAGLAAGPMAGAAAGPAAGPDERRTDDGHGTAAQEDGGPLGEEDK</sequence>
<dbReference type="InterPro" id="IPR043746">
    <property type="entry name" value="DUF5691"/>
</dbReference>
<reference evidence="2 3" key="1">
    <citation type="submission" date="2024-06" db="EMBL/GenBank/DDBJ databases">
        <title>The Natural Products Discovery Center: Release of the First 8490 Sequenced Strains for Exploring Actinobacteria Biosynthetic Diversity.</title>
        <authorList>
            <person name="Kalkreuter E."/>
            <person name="Kautsar S.A."/>
            <person name="Yang D."/>
            <person name="Bader C.D."/>
            <person name="Teijaro C.N."/>
            <person name="Fluegel L."/>
            <person name="Davis C.M."/>
            <person name="Simpson J.R."/>
            <person name="Lauterbach L."/>
            <person name="Steele A.D."/>
            <person name="Gui C."/>
            <person name="Meng S."/>
            <person name="Li G."/>
            <person name="Viehrig K."/>
            <person name="Ye F."/>
            <person name="Su P."/>
            <person name="Kiefer A.F."/>
            <person name="Nichols A."/>
            <person name="Cepeda A.J."/>
            <person name="Yan W."/>
            <person name="Fan B."/>
            <person name="Jiang Y."/>
            <person name="Adhikari A."/>
            <person name="Zheng C.-J."/>
            <person name="Schuster L."/>
            <person name="Cowan T.M."/>
            <person name="Smanski M.J."/>
            <person name="Chevrette M.G."/>
            <person name="De Carvalho L.P.S."/>
            <person name="Shen B."/>
        </authorList>
    </citation>
    <scope>NUCLEOTIDE SEQUENCE [LARGE SCALE GENOMIC DNA]</scope>
    <source>
        <strain evidence="2 3">NPDC050100</strain>
    </source>
</reference>
<organism evidence="2 3">
    <name type="scientific">Microtetraspora glauca</name>
    <dbReference type="NCBI Taxonomy" id="1996"/>
    <lineage>
        <taxon>Bacteria</taxon>
        <taxon>Bacillati</taxon>
        <taxon>Actinomycetota</taxon>
        <taxon>Actinomycetes</taxon>
        <taxon>Streptosporangiales</taxon>
        <taxon>Streptosporangiaceae</taxon>
        <taxon>Microtetraspora</taxon>
    </lineage>
</organism>